<accession>A0A2I1C423</accession>
<sequence>MASKKLFRNHALGLIEVALKWLSATSNILKAEVDEIKETFEQVKKVAARDRKLPGVAISDLTLEEVESIFYIKKLTPKNKQPGDKWDLEPYNNVINVQYPDDFLEFFIFLNKALDYLKLAHEGSTKAEVLVRAQLNVILGLVLGFTKQDSRIIPYPVSWGYKTPFWKTVRIRFRERLLRGQPDYALWYGAQANLETNLVIVEAKTREELGKSWGRVNNSYWDIWVRLLYHSESFATDSQTFNFYRINQRSKVS</sequence>
<reference evidence="2" key="1">
    <citation type="journal article" date="2018" name="Proc. Natl. Acad. Sci. U.S.A.">
        <title>Linking secondary metabolites to gene clusters through genome sequencing of six diverse Aspergillus species.</title>
        <authorList>
            <person name="Kaerboelling I."/>
            <person name="Vesth T.C."/>
            <person name="Frisvad J.C."/>
            <person name="Nybo J.L."/>
            <person name="Theobald S."/>
            <person name="Kuo A."/>
            <person name="Bowyer P."/>
            <person name="Matsuda Y."/>
            <person name="Mondo S."/>
            <person name="Lyhne E.K."/>
            <person name="Kogle M.E."/>
            <person name="Clum A."/>
            <person name="Lipzen A."/>
            <person name="Salamov A."/>
            <person name="Ngan C.Y."/>
            <person name="Daum C."/>
            <person name="Chiniquy J."/>
            <person name="Barry K."/>
            <person name="LaButti K."/>
            <person name="Haridas S."/>
            <person name="Simmons B.A."/>
            <person name="Magnuson J.K."/>
            <person name="Mortensen U.H."/>
            <person name="Larsen T.O."/>
            <person name="Grigoriev I.V."/>
            <person name="Baker S.E."/>
            <person name="Andersen M.R."/>
        </authorList>
    </citation>
    <scope>NUCLEOTIDE SEQUENCE [LARGE SCALE GENOMIC DNA]</scope>
    <source>
        <strain evidence="2">IBT 16806</strain>
    </source>
</reference>
<proteinExistence type="predicted"/>
<evidence type="ECO:0000313" key="2">
    <source>
        <dbReference type="Proteomes" id="UP000234474"/>
    </source>
</evidence>
<name>A0A2I1C423_ASPN1</name>
<evidence type="ECO:0000313" key="1">
    <source>
        <dbReference type="EMBL" id="PKX92379.1"/>
    </source>
</evidence>
<dbReference type="AlphaFoldDB" id="A0A2I1C423"/>
<dbReference type="STRING" id="1392255.A0A2I1C423"/>
<protein>
    <submittedName>
        <fullName evidence="1">Uncharacterized protein</fullName>
    </submittedName>
</protein>
<dbReference type="EMBL" id="MSZS01000005">
    <property type="protein sequence ID" value="PKX92379.1"/>
    <property type="molecule type" value="Genomic_DNA"/>
</dbReference>
<dbReference type="GeneID" id="36536354"/>
<organism evidence="1 2">
    <name type="scientific">Aspergillus novofumigatus (strain IBT 16806)</name>
    <dbReference type="NCBI Taxonomy" id="1392255"/>
    <lineage>
        <taxon>Eukaryota</taxon>
        <taxon>Fungi</taxon>
        <taxon>Dikarya</taxon>
        <taxon>Ascomycota</taxon>
        <taxon>Pezizomycotina</taxon>
        <taxon>Eurotiomycetes</taxon>
        <taxon>Eurotiomycetidae</taxon>
        <taxon>Eurotiales</taxon>
        <taxon>Aspergillaceae</taxon>
        <taxon>Aspergillus</taxon>
        <taxon>Aspergillus subgen. Fumigati</taxon>
    </lineage>
</organism>
<gene>
    <name evidence="1" type="ORF">P174DRAFT_451725</name>
</gene>
<dbReference type="Proteomes" id="UP000234474">
    <property type="component" value="Unassembled WGS sequence"/>
</dbReference>
<dbReference type="OrthoDB" id="4510963at2759"/>
<keyword evidence="2" id="KW-1185">Reference proteome</keyword>
<dbReference type="VEuPathDB" id="FungiDB:P174DRAFT_451725"/>
<dbReference type="RefSeq" id="XP_024680974.1">
    <property type="nucleotide sequence ID" value="XM_024829028.1"/>
</dbReference>
<comment type="caution">
    <text evidence="1">The sequence shown here is derived from an EMBL/GenBank/DDBJ whole genome shotgun (WGS) entry which is preliminary data.</text>
</comment>